<dbReference type="Proteomes" id="UP000501726">
    <property type="component" value="Chromosome"/>
</dbReference>
<dbReference type="InterPro" id="IPR012340">
    <property type="entry name" value="NA-bd_OB-fold"/>
</dbReference>
<feature type="compositionally biased region" description="Polar residues" evidence="1">
    <location>
        <begin position="74"/>
        <end position="94"/>
    </location>
</feature>
<feature type="compositionally biased region" description="Polar residues" evidence="1">
    <location>
        <begin position="111"/>
        <end position="130"/>
    </location>
</feature>
<evidence type="ECO:0000313" key="2">
    <source>
        <dbReference type="EMBL" id="BBP45874.1"/>
    </source>
</evidence>
<dbReference type="Gene3D" id="2.40.50.140">
    <property type="entry name" value="Nucleic acid-binding proteins"/>
    <property type="match status" value="1"/>
</dbReference>
<reference evidence="3" key="1">
    <citation type="submission" date="2019-11" db="EMBL/GenBank/DDBJ databases">
        <title>Isolation and characterization of two novel species in the genus Thiomicrorhabdus.</title>
        <authorList>
            <person name="Mochizuki J."/>
            <person name="Kojima H."/>
            <person name="Fukui M."/>
        </authorList>
    </citation>
    <scope>NUCLEOTIDE SEQUENCE [LARGE SCALE GENOMIC DNA]</scope>
    <source>
        <strain evidence="3">aks77</strain>
    </source>
</reference>
<evidence type="ECO:0000256" key="1">
    <source>
        <dbReference type="SAM" id="MobiDB-lite"/>
    </source>
</evidence>
<accession>A0A6F8PV33</accession>
<organism evidence="2 3">
    <name type="scientific">Thiosulfatimonas sediminis</name>
    <dbReference type="NCBI Taxonomy" id="2675054"/>
    <lineage>
        <taxon>Bacteria</taxon>
        <taxon>Pseudomonadati</taxon>
        <taxon>Pseudomonadota</taxon>
        <taxon>Gammaproteobacteria</taxon>
        <taxon>Thiotrichales</taxon>
        <taxon>Piscirickettsiaceae</taxon>
        <taxon>Thiosulfatimonas</taxon>
    </lineage>
</organism>
<sequence>MATGFGFAKLGEDSKDLALSLVAFGDVANELMTYAKGDGLNVAGTLKINSYTNQQNQEVEQIQITLDGIAGHNSTKQVQNENKQGYTPQTLPNMNNHNQNQNGGHTAHAMRSNQNTGFHNPQHQAAYQNQQPPPMNSGYNDFEDDDVNF</sequence>
<dbReference type="SUPFAM" id="SSF50249">
    <property type="entry name" value="Nucleic acid-binding proteins"/>
    <property type="match status" value="1"/>
</dbReference>
<dbReference type="EMBL" id="AP021889">
    <property type="protein sequence ID" value="BBP45874.1"/>
    <property type="molecule type" value="Genomic_DNA"/>
</dbReference>
<feature type="region of interest" description="Disordered" evidence="1">
    <location>
        <begin position="74"/>
        <end position="149"/>
    </location>
</feature>
<dbReference type="AlphaFoldDB" id="A0A6F8PV33"/>
<evidence type="ECO:0000313" key="3">
    <source>
        <dbReference type="Proteomes" id="UP000501726"/>
    </source>
</evidence>
<name>A0A6F8PV33_9GAMM</name>
<feature type="compositionally biased region" description="Low complexity" evidence="1">
    <location>
        <begin position="95"/>
        <end position="105"/>
    </location>
</feature>
<keyword evidence="3" id="KW-1185">Reference proteome</keyword>
<protein>
    <recommendedName>
        <fullName evidence="4">Single-stranded DNA-binding protein</fullName>
    </recommendedName>
</protein>
<evidence type="ECO:0008006" key="4">
    <source>
        <dbReference type="Google" id="ProtNLM"/>
    </source>
</evidence>
<proteinExistence type="predicted"/>
<dbReference type="KEGG" id="tse:THMIRHAS_12470"/>
<gene>
    <name evidence="2" type="ORF">THMIRHAS_12470</name>
</gene>